<dbReference type="STRING" id="56857.A0A200RBK0"/>
<sequence>MAASRQIFRSASHSSSPIFKSFLRFKTTSSITSSSHHHHQQEHEYSKPCHFLGSWKPPKDPKEAEAKLGKLRRDYAKQVRELRKEYLYEMELQRQEKQRKDEAKKEAIRVAKEERKAAKAEMAKTRAAERKILEEEFRQTLMKERAQNLENWRLKEQMREEKKREKSDLLRKQSSKWIDVADLEKEILTAIVDSRPLC</sequence>
<evidence type="ECO:0000256" key="1">
    <source>
        <dbReference type="SAM" id="MobiDB-lite"/>
    </source>
</evidence>
<dbReference type="PANTHER" id="PTHR36402">
    <property type="entry name" value="EXPRESSED PROTEIN"/>
    <property type="match status" value="1"/>
</dbReference>
<dbReference type="InParanoid" id="A0A200RBK0"/>
<feature type="region of interest" description="Disordered" evidence="1">
    <location>
        <begin position="29"/>
        <end position="50"/>
    </location>
</feature>
<dbReference type="FunCoup" id="A0A200RBK0">
    <property type="interactions" value="994"/>
</dbReference>
<dbReference type="AlphaFoldDB" id="A0A200RBK0"/>
<dbReference type="PANTHER" id="PTHR36402:SF1">
    <property type="entry name" value="EXPRESSED PROTEIN"/>
    <property type="match status" value="1"/>
</dbReference>
<evidence type="ECO:0000313" key="2">
    <source>
        <dbReference type="EMBL" id="OVA20046.1"/>
    </source>
</evidence>
<protein>
    <submittedName>
        <fullName evidence="2">Uncharacterized protein</fullName>
    </submittedName>
</protein>
<reference evidence="2 3" key="1">
    <citation type="journal article" date="2017" name="Mol. Plant">
        <title>The Genome of Medicinal Plant Macleaya cordata Provides New Insights into Benzylisoquinoline Alkaloids Metabolism.</title>
        <authorList>
            <person name="Liu X."/>
            <person name="Liu Y."/>
            <person name="Huang P."/>
            <person name="Ma Y."/>
            <person name="Qing Z."/>
            <person name="Tang Q."/>
            <person name="Cao H."/>
            <person name="Cheng P."/>
            <person name="Zheng Y."/>
            <person name="Yuan Z."/>
            <person name="Zhou Y."/>
            <person name="Liu J."/>
            <person name="Tang Z."/>
            <person name="Zhuo Y."/>
            <person name="Zhang Y."/>
            <person name="Yu L."/>
            <person name="Huang J."/>
            <person name="Yang P."/>
            <person name="Peng Q."/>
            <person name="Zhang J."/>
            <person name="Jiang W."/>
            <person name="Zhang Z."/>
            <person name="Lin K."/>
            <person name="Ro D.K."/>
            <person name="Chen X."/>
            <person name="Xiong X."/>
            <person name="Shang Y."/>
            <person name="Huang S."/>
            <person name="Zeng J."/>
        </authorList>
    </citation>
    <scope>NUCLEOTIDE SEQUENCE [LARGE SCALE GENOMIC DNA]</scope>
    <source>
        <strain evidence="3">cv. BLH2017</strain>
        <tissue evidence="2">Root</tissue>
    </source>
</reference>
<dbReference type="OrthoDB" id="1938107at2759"/>
<gene>
    <name evidence="2" type="ORF">BVC80_1667g78</name>
</gene>
<keyword evidence="3" id="KW-1185">Reference proteome</keyword>
<proteinExistence type="predicted"/>
<comment type="caution">
    <text evidence="2">The sequence shown here is derived from an EMBL/GenBank/DDBJ whole genome shotgun (WGS) entry which is preliminary data.</text>
</comment>
<dbReference type="EMBL" id="MVGT01000150">
    <property type="protein sequence ID" value="OVA20046.1"/>
    <property type="molecule type" value="Genomic_DNA"/>
</dbReference>
<evidence type="ECO:0000313" key="3">
    <source>
        <dbReference type="Proteomes" id="UP000195402"/>
    </source>
</evidence>
<accession>A0A200RBK0</accession>
<name>A0A200RBK0_MACCD</name>
<dbReference type="Proteomes" id="UP000195402">
    <property type="component" value="Unassembled WGS sequence"/>
</dbReference>
<dbReference type="OMA" id="NWRMKEK"/>
<organism evidence="2 3">
    <name type="scientific">Macleaya cordata</name>
    <name type="common">Five-seeded plume-poppy</name>
    <name type="synonym">Bocconia cordata</name>
    <dbReference type="NCBI Taxonomy" id="56857"/>
    <lineage>
        <taxon>Eukaryota</taxon>
        <taxon>Viridiplantae</taxon>
        <taxon>Streptophyta</taxon>
        <taxon>Embryophyta</taxon>
        <taxon>Tracheophyta</taxon>
        <taxon>Spermatophyta</taxon>
        <taxon>Magnoliopsida</taxon>
        <taxon>Ranunculales</taxon>
        <taxon>Papaveraceae</taxon>
        <taxon>Papaveroideae</taxon>
        <taxon>Macleaya</taxon>
    </lineage>
</organism>